<evidence type="ECO:0000256" key="6">
    <source>
        <dbReference type="ARBA" id="ARBA00022918"/>
    </source>
</evidence>
<keyword evidence="5" id="KW-0378">Hydrolase</keyword>
<dbReference type="AlphaFoldDB" id="A0A8T0B2C3"/>
<gene>
    <name evidence="9" type="ORF">HF521_003894</name>
</gene>
<feature type="non-terminal residue" evidence="9">
    <location>
        <position position="1"/>
    </location>
</feature>
<dbReference type="PANTHER" id="PTHR41694:SF5">
    <property type="entry name" value="RIBONUCLEASE H"/>
    <property type="match status" value="1"/>
</dbReference>
<evidence type="ECO:0000256" key="4">
    <source>
        <dbReference type="ARBA" id="ARBA00022759"/>
    </source>
</evidence>
<keyword evidence="4" id="KW-0255">Endonuclease</keyword>
<dbReference type="SUPFAM" id="SSF53098">
    <property type="entry name" value="Ribonuclease H-like"/>
    <property type="match status" value="2"/>
</dbReference>
<dbReference type="PROSITE" id="PS50994">
    <property type="entry name" value="INTEGRASE"/>
    <property type="match status" value="1"/>
</dbReference>
<dbReference type="InterPro" id="IPR002156">
    <property type="entry name" value="RNaseH_domain"/>
</dbReference>
<dbReference type="GO" id="GO:0015074">
    <property type="term" value="P:DNA integration"/>
    <property type="evidence" value="ECO:0007669"/>
    <property type="project" value="InterPro"/>
</dbReference>
<evidence type="ECO:0000256" key="5">
    <source>
        <dbReference type="ARBA" id="ARBA00022801"/>
    </source>
</evidence>
<feature type="non-terminal residue" evidence="9">
    <location>
        <position position="538"/>
    </location>
</feature>
<keyword evidence="10" id="KW-1185">Reference proteome</keyword>
<dbReference type="Proteomes" id="UP000606274">
    <property type="component" value="Unassembled WGS sequence"/>
</dbReference>
<dbReference type="PANTHER" id="PTHR41694">
    <property type="entry name" value="ENDOGENOUS RETROVIRUS GROUP K MEMBER POL PROTEIN"/>
    <property type="match status" value="1"/>
</dbReference>
<dbReference type="GO" id="GO:0003964">
    <property type="term" value="F:RNA-directed DNA polymerase activity"/>
    <property type="evidence" value="ECO:0007669"/>
    <property type="project" value="UniProtKB-KW"/>
</dbReference>
<protein>
    <submittedName>
        <fullName evidence="9">Uncharacterized protein</fullName>
    </submittedName>
</protein>
<dbReference type="Pfam" id="PF00075">
    <property type="entry name" value="RNase_H"/>
    <property type="match status" value="1"/>
</dbReference>
<reference evidence="9" key="1">
    <citation type="submission" date="2020-08" db="EMBL/GenBank/DDBJ databases">
        <title>Chromosome-level assembly of Southern catfish (Silurus meridionalis) provides insights into visual adaptation to the nocturnal and benthic lifestyles.</title>
        <authorList>
            <person name="Zhang Y."/>
            <person name="Wang D."/>
            <person name="Peng Z."/>
        </authorList>
    </citation>
    <scope>NUCLEOTIDE SEQUENCE</scope>
    <source>
        <strain evidence="9">SWU-2019-XX</strain>
        <tissue evidence="9">Muscle</tissue>
    </source>
</reference>
<evidence type="ECO:0000256" key="2">
    <source>
        <dbReference type="ARBA" id="ARBA00022695"/>
    </source>
</evidence>
<feature type="domain" description="RNase H type-1" evidence="7">
    <location>
        <begin position="53"/>
        <end position="205"/>
    </location>
</feature>
<keyword evidence="3" id="KW-0540">Nuclease</keyword>
<evidence type="ECO:0000313" key="9">
    <source>
        <dbReference type="EMBL" id="KAF7699152.1"/>
    </source>
</evidence>
<dbReference type="InterPro" id="IPR036397">
    <property type="entry name" value="RNaseH_sf"/>
</dbReference>
<keyword evidence="6" id="KW-0695">RNA-directed DNA polymerase</keyword>
<dbReference type="Gene3D" id="3.30.420.10">
    <property type="entry name" value="Ribonuclease H-like superfamily/Ribonuclease H"/>
    <property type="match status" value="3"/>
</dbReference>
<dbReference type="InterPro" id="IPR012337">
    <property type="entry name" value="RNaseH-like_sf"/>
</dbReference>
<evidence type="ECO:0000256" key="3">
    <source>
        <dbReference type="ARBA" id="ARBA00022722"/>
    </source>
</evidence>
<dbReference type="Pfam" id="PF18697">
    <property type="entry name" value="MLVIN_C"/>
    <property type="match status" value="1"/>
</dbReference>
<keyword evidence="2" id="KW-0548">Nucleotidyltransferase</keyword>
<comment type="caution">
    <text evidence="9">The sequence shown here is derived from an EMBL/GenBank/DDBJ whole genome shotgun (WGS) entry which is preliminary data.</text>
</comment>
<dbReference type="GO" id="GO:0004523">
    <property type="term" value="F:RNA-DNA hybrid ribonuclease activity"/>
    <property type="evidence" value="ECO:0007669"/>
    <property type="project" value="InterPro"/>
</dbReference>
<evidence type="ECO:0000256" key="1">
    <source>
        <dbReference type="ARBA" id="ARBA00022679"/>
    </source>
</evidence>
<keyword evidence="1" id="KW-0808">Transferase</keyword>
<dbReference type="Gene3D" id="2.30.30.850">
    <property type="match status" value="1"/>
</dbReference>
<accession>A0A8T0B2C3</accession>
<dbReference type="PROSITE" id="PS50879">
    <property type="entry name" value="RNASE_H_1"/>
    <property type="match status" value="1"/>
</dbReference>
<organism evidence="9 10">
    <name type="scientific">Silurus meridionalis</name>
    <name type="common">Southern catfish</name>
    <name type="synonym">Silurus soldatovi meridionalis</name>
    <dbReference type="NCBI Taxonomy" id="175797"/>
    <lineage>
        <taxon>Eukaryota</taxon>
        <taxon>Metazoa</taxon>
        <taxon>Chordata</taxon>
        <taxon>Craniata</taxon>
        <taxon>Vertebrata</taxon>
        <taxon>Euteleostomi</taxon>
        <taxon>Actinopterygii</taxon>
        <taxon>Neopterygii</taxon>
        <taxon>Teleostei</taxon>
        <taxon>Ostariophysi</taxon>
        <taxon>Siluriformes</taxon>
        <taxon>Siluridae</taxon>
        <taxon>Silurus</taxon>
    </lineage>
</organism>
<dbReference type="Pfam" id="PF17921">
    <property type="entry name" value="Integrase_H2C2"/>
    <property type="match status" value="1"/>
</dbReference>
<name>A0A8T0B2C3_SILME</name>
<dbReference type="InterPro" id="IPR040643">
    <property type="entry name" value="MLVIN_C"/>
</dbReference>
<dbReference type="InterPro" id="IPR001584">
    <property type="entry name" value="Integrase_cat-core"/>
</dbReference>
<dbReference type="Gene3D" id="1.10.340.70">
    <property type="match status" value="1"/>
</dbReference>
<proteinExistence type="predicted"/>
<evidence type="ECO:0000259" key="8">
    <source>
        <dbReference type="PROSITE" id="PS50994"/>
    </source>
</evidence>
<dbReference type="EMBL" id="JABFDY010000013">
    <property type="protein sequence ID" value="KAF7699152.1"/>
    <property type="molecule type" value="Genomic_DNA"/>
</dbReference>
<sequence>VILSAPELTIERCLTINPADRVVLSDEGIPHECTTEAEKFLKARDDLESQPLQDAQIVLFVDGSCYRANDGNKAGYAVVMHDEEDDSFRVLTSVSVPQPCSAQLAEIKALTAACRLGAGRRCTIYTDSAYAHGVCHTFGPIWEQRGFQRADGSSILHGPAISDLLKAMMLPKALAIVKCKAHKSDGDTVSRGNAAADEAAKSAAVEKDCVKVMMVQDEEHEEVRGQVTEEDLGEYQDVASGEEKEMEETRAVQDPNTGLWRSIDGVWVAPLALLPKLIAEAHGVDHCNRRETIDTIRRNWWSPYLASMVDKFLRSCELYRKEGKRYILVVIDRFSRWVEATATAKNDAKTVAKFLIREVIPRMGCVYHPQSQGMVERANGVLKEKIAKICASTNLNWVQALPLALMKMRSQTNRNTHLTPHELLTGRPMPVAFTQGPYTSSSLEQLEADMSSYCKHLTQIHRTLYSQVREATHGAQVDEPLQQVQPGDYVYIKVFKRKHWSEPRREGPFKVVLATPTAVKVEGKEYWYHLNHCCRAAV</sequence>
<evidence type="ECO:0000313" key="10">
    <source>
        <dbReference type="Proteomes" id="UP000606274"/>
    </source>
</evidence>
<feature type="domain" description="Integrase catalytic" evidence="8">
    <location>
        <begin position="251"/>
        <end position="436"/>
    </location>
</feature>
<dbReference type="InterPro" id="IPR041588">
    <property type="entry name" value="Integrase_H2C2"/>
</dbReference>
<dbReference type="GO" id="GO:0003676">
    <property type="term" value="F:nucleic acid binding"/>
    <property type="evidence" value="ECO:0007669"/>
    <property type="project" value="InterPro"/>
</dbReference>
<evidence type="ECO:0000259" key="7">
    <source>
        <dbReference type="PROSITE" id="PS50879"/>
    </source>
</evidence>